<dbReference type="InterPro" id="IPR002934">
    <property type="entry name" value="Polymerase_NTP_transf_dom"/>
</dbReference>
<evidence type="ECO:0000313" key="3">
    <source>
        <dbReference type="Proteomes" id="UP000184280"/>
    </source>
</evidence>
<dbReference type="InterPro" id="IPR052548">
    <property type="entry name" value="Type_VII_TA_antitoxin"/>
</dbReference>
<protein>
    <submittedName>
        <fullName evidence="2">Nucleotidyltransferase domain-containing protein</fullName>
    </submittedName>
</protein>
<dbReference type="RefSeq" id="WP_073044547.1">
    <property type="nucleotide sequence ID" value="NZ_FOLF01000001.1"/>
</dbReference>
<dbReference type="OrthoDB" id="9803106at2"/>
<dbReference type="CDD" id="cd05403">
    <property type="entry name" value="NT_KNTase_like"/>
    <property type="match status" value="1"/>
</dbReference>
<gene>
    <name evidence="2" type="ORF">SAMN04488494_1754</name>
</gene>
<dbReference type="SUPFAM" id="SSF81301">
    <property type="entry name" value="Nucleotidyltransferase"/>
    <property type="match status" value="1"/>
</dbReference>
<feature type="domain" description="Polymerase nucleotidyl transferase" evidence="1">
    <location>
        <begin position="8"/>
        <end position="61"/>
    </location>
</feature>
<organism evidence="2 3">
    <name type="scientific">Xylanibacter ruminicola</name>
    <name type="common">Prevotella ruminicola</name>
    <dbReference type="NCBI Taxonomy" id="839"/>
    <lineage>
        <taxon>Bacteria</taxon>
        <taxon>Pseudomonadati</taxon>
        <taxon>Bacteroidota</taxon>
        <taxon>Bacteroidia</taxon>
        <taxon>Bacteroidales</taxon>
        <taxon>Prevotellaceae</taxon>
        <taxon>Xylanibacter</taxon>
    </lineage>
</organism>
<dbReference type="PANTHER" id="PTHR33933:SF1">
    <property type="entry name" value="PROTEIN ADENYLYLTRANSFERASE MNTA-RELATED"/>
    <property type="match status" value="1"/>
</dbReference>
<dbReference type="InterPro" id="IPR043519">
    <property type="entry name" value="NT_sf"/>
</dbReference>
<dbReference type="EMBL" id="FRCJ01000003">
    <property type="protein sequence ID" value="SHM34833.1"/>
    <property type="molecule type" value="Genomic_DNA"/>
</dbReference>
<dbReference type="Pfam" id="PF01909">
    <property type="entry name" value="NTP_transf_2"/>
    <property type="match status" value="1"/>
</dbReference>
<accession>A0A1M7I2Q4</accession>
<dbReference type="GO" id="GO:0016779">
    <property type="term" value="F:nucleotidyltransferase activity"/>
    <property type="evidence" value="ECO:0007669"/>
    <property type="project" value="InterPro"/>
</dbReference>
<reference evidence="2 3" key="1">
    <citation type="submission" date="2016-11" db="EMBL/GenBank/DDBJ databases">
        <authorList>
            <person name="Jaros S."/>
            <person name="Januszkiewicz K."/>
            <person name="Wedrychowicz H."/>
        </authorList>
    </citation>
    <scope>NUCLEOTIDE SEQUENCE [LARGE SCALE GENOMIC DNA]</scope>
    <source>
        <strain evidence="2 3">BPI-34</strain>
    </source>
</reference>
<dbReference type="Gene3D" id="3.30.460.10">
    <property type="entry name" value="Beta Polymerase, domain 2"/>
    <property type="match status" value="1"/>
</dbReference>
<evidence type="ECO:0000313" key="2">
    <source>
        <dbReference type="EMBL" id="SHM34833.1"/>
    </source>
</evidence>
<sequence>MKRTEIVDRIKQEARKMAPRVQVILYGSEARGEARPDSDIDLLVLVDADKLSYDDKDRIIAPFYDIELSTGIIISTLIMPRKEWENRPFLTPFQYNVNKEGITL</sequence>
<keyword evidence="2" id="KW-0808">Transferase</keyword>
<evidence type="ECO:0000259" key="1">
    <source>
        <dbReference type="Pfam" id="PF01909"/>
    </source>
</evidence>
<dbReference type="AlphaFoldDB" id="A0A1M7I2Q4"/>
<dbReference type="Proteomes" id="UP000184280">
    <property type="component" value="Unassembled WGS sequence"/>
</dbReference>
<name>A0A1M7I2Q4_XYLRU</name>
<dbReference type="PANTHER" id="PTHR33933">
    <property type="entry name" value="NUCLEOTIDYLTRANSFERASE"/>
    <property type="match status" value="1"/>
</dbReference>
<proteinExistence type="predicted"/>